<keyword evidence="1" id="KW-0472">Membrane</keyword>
<name>A0A5A5T9Q7_9CHLR</name>
<keyword evidence="3" id="KW-1185">Reference proteome</keyword>
<organism evidence="2 3">
    <name type="scientific">Dictyobacter arantiisoli</name>
    <dbReference type="NCBI Taxonomy" id="2014874"/>
    <lineage>
        <taxon>Bacteria</taxon>
        <taxon>Bacillati</taxon>
        <taxon>Chloroflexota</taxon>
        <taxon>Ktedonobacteria</taxon>
        <taxon>Ktedonobacterales</taxon>
        <taxon>Dictyobacteraceae</taxon>
        <taxon>Dictyobacter</taxon>
    </lineage>
</organism>
<evidence type="ECO:0000313" key="3">
    <source>
        <dbReference type="Proteomes" id="UP000322530"/>
    </source>
</evidence>
<dbReference type="EMBL" id="BIXY01000019">
    <property type="protein sequence ID" value="GCF08128.1"/>
    <property type="molecule type" value="Genomic_DNA"/>
</dbReference>
<dbReference type="OrthoDB" id="153138at2"/>
<evidence type="ECO:0000313" key="2">
    <source>
        <dbReference type="EMBL" id="GCF08128.1"/>
    </source>
</evidence>
<reference evidence="2 3" key="1">
    <citation type="submission" date="2019-01" db="EMBL/GenBank/DDBJ databases">
        <title>Draft genome sequence of Dictyobacter sp. Uno17.</title>
        <authorList>
            <person name="Wang C.M."/>
            <person name="Zheng Y."/>
            <person name="Sakai Y."/>
            <person name="Abe K."/>
            <person name="Yokota A."/>
            <person name="Yabe S."/>
        </authorList>
    </citation>
    <scope>NUCLEOTIDE SEQUENCE [LARGE SCALE GENOMIC DNA]</scope>
    <source>
        <strain evidence="2 3">Uno17</strain>
    </source>
</reference>
<comment type="caution">
    <text evidence="2">The sequence shown here is derived from an EMBL/GenBank/DDBJ whole genome shotgun (WGS) entry which is preliminary data.</text>
</comment>
<keyword evidence="1" id="KW-1133">Transmembrane helix</keyword>
<dbReference type="AlphaFoldDB" id="A0A5A5T9Q7"/>
<evidence type="ECO:0000256" key="1">
    <source>
        <dbReference type="SAM" id="Phobius"/>
    </source>
</evidence>
<proteinExistence type="predicted"/>
<dbReference type="RefSeq" id="WP_149401129.1">
    <property type="nucleotide sequence ID" value="NZ_BIXY01000019.1"/>
</dbReference>
<protein>
    <submittedName>
        <fullName evidence="2">Uncharacterized protein</fullName>
    </submittedName>
</protein>
<sequence>MSFWYRFGQLCSVKRLTHVYEKKPSFVSSLVYGLCLVCFLSIMLVACSSGSAAPDTGGSGASSPVPTATPAPTDLAQLSWCGGKPDTLFRDQASAQVANAGKSTQLGPADGKPRTITDWNVVKANLGFTVYLPKTLPAGTCLLSVASSLRDPIFSSNFTATYVLPNQDSLSFSEAPMHAGYGSFQCNVTQDSSPSTSTGTASTATAGTATPTVTATATVGATTSATQKSLQLCSGVRDKTNIVFSSRGTTASLQQFFQALQPDVAWEPTK</sequence>
<keyword evidence="1" id="KW-0812">Transmembrane</keyword>
<dbReference type="Proteomes" id="UP000322530">
    <property type="component" value="Unassembled WGS sequence"/>
</dbReference>
<gene>
    <name evidence="2" type="ORF">KDI_16920</name>
</gene>
<accession>A0A5A5T9Q7</accession>
<feature type="transmembrane region" description="Helical" evidence="1">
    <location>
        <begin position="25"/>
        <end position="46"/>
    </location>
</feature>